<feature type="domain" description="Glycosyltransferase 2-like" evidence="4">
    <location>
        <begin position="5"/>
        <end position="127"/>
    </location>
</feature>
<organism evidence="5 6">
    <name type="scientific">Cryobacterium suzukii</name>
    <dbReference type="NCBI Taxonomy" id="1259198"/>
    <lineage>
        <taxon>Bacteria</taxon>
        <taxon>Bacillati</taxon>
        <taxon>Actinomycetota</taxon>
        <taxon>Actinomycetes</taxon>
        <taxon>Micrococcales</taxon>
        <taxon>Microbacteriaceae</taxon>
        <taxon>Cryobacterium</taxon>
    </lineage>
</organism>
<dbReference type="Gene3D" id="3.90.550.10">
    <property type="entry name" value="Spore Coat Polysaccharide Biosynthesis Protein SpsA, Chain A"/>
    <property type="match status" value="1"/>
</dbReference>
<dbReference type="EMBL" id="SOHJ01000004">
    <property type="protein sequence ID" value="TFD61352.1"/>
    <property type="molecule type" value="Genomic_DNA"/>
</dbReference>
<evidence type="ECO:0000256" key="2">
    <source>
        <dbReference type="ARBA" id="ARBA00022676"/>
    </source>
</evidence>
<protein>
    <submittedName>
        <fullName evidence="5">Glycosyltransferase</fullName>
    </submittedName>
</protein>
<dbReference type="OrthoDB" id="5174363at2"/>
<dbReference type="AlphaFoldDB" id="A0A4V3ISP7"/>
<dbReference type="Pfam" id="PF00535">
    <property type="entry name" value="Glycos_transf_2"/>
    <property type="match status" value="1"/>
</dbReference>
<keyword evidence="6" id="KW-1185">Reference proteome</keyword>
<gene>
    <name evidence="5" type="ORF">E3T39_04600</name>
</gene>
<dbReference type="PANTHER" id="PTHR43685:SF5">
    <property type="entry name" value="GLYCOSYLTRANSFERASE EPSE-RELATED"/>
    <property type="match status" value="1"/>
</dbReference>
<keyword evidence="3 5" id="KW-0808">Transferase</keyword>
<comment type="caution">
    <text evidence="5">The sequence shown here is derived from an EMBL/GenBank/DDBJ whole genome shotgun (WGS) entry which is preliminary data.</text>
</comment>
<dbReference type="GO" id="GO:0016757">
    <property type="term" value="F:glycosyltransferase activity"/>
    <property type="evidence" value="ECO:0007669"/>
    <property type="project" value="UniProtKB-KW"/>
</dbReference>
<dbReference type="SUPFAM" id="SSF53448">
    <property type="entry name" value="Nucleotide-diphospho-sugar transferases"/>
    <property type="match status" value="1"/>
</dbReference>
<dbReference type="InterPro" id="IPR050834">
    <property type="entry name" value="Glycosyltransf_2"/>
</dbReference>
<dbReference type="Proteomes" id="UP000298170">
    <property type="component" value="Unassembled WGS sequence"/>
</dbReference>
<dbReference type="PANTHER" id="PTHR43685">
    <property type="entry name" value="GLYCOSYLTRANSFERASE"/>
    <property type="match status" value="1"/>
</dbReference>
<sequence>MRGVSVILPTVRIDDWLDDAVQSILDSSDVEIDLIVVHDGVEPDPLLPWMKDPRVQAVHHQVRRGLPAGLMSGLEHARFELIGRLDADDLADRRRLGRQADYLTSHSDTVAVGTRTMNIDGDGHELNEFRIPVGDDIRSNLLLSNAIVHSSVMFRKSDCLAVGGFDTSLPQMEDYDLWLRMACLGPIANLDEVLTYYRVHAGQMSRGAKPFGIHIARVMTGRANLRRHLKAPVFPSIAKDIVWRGVQFLRYYGIIRPGYER</sequence>
<evidence type="ECO:0000256" key="1">
    <source>
        <dbReference type="ARBA" id="ARBA00006739"/>
    </source>
</evidence>
<comment type="similarity">
    <text evidence="1">Belongs to the glycosyltransferase 2 family.</text>
</comment>
<accession>A0A4V3ISP7</accession>
<keyword evidence="2" id="KW-0328">Glycosyltransferase</keyword>
<reference evidence="5 6" key="1">
    <citation type="submission" date="2019-03" db="EMBL/GenBank/DDBJ databases">
        <title>Genomics of glacier-inhabiting Cryobacterium strains.</title>
        <authorList>
            <person name="Liu Q."/>
            <person name="Xin Y.-H."/>
        </authorList>
    </citation>
    <scope>NUCLEOTIDE SEQUENCE [LARGE SCALE GENOMIC DNA]</scope>
    <source>
        <strain evidence="5 6">Sr39</strain>
    </source>
</reference>
<evidence type="ECO:0000313" key="6">
    <source>
        <dbReference type="Proteomes" id="UP000298170"/>
    </source>
</evidence>
<dbReference type="RefSeq" id="WP_134513568.1">
    <property type="nucleotide sequence ID" value="NZ_SOHJ01000004.1"/>
</dbReference>
<evidence type="ECO:0000313" key="5">
    <source>
        <dbReference type="EMBL" id="TFD61352.1"/>
    </source>
</evidence>
<evidence type="ECO:0000259" key="4">
    <source>
        <dbReference type="Pfam" id="PF00535"/>
    </source>
</evidence>
<proteinExistence type="inferred from homology"/>
<dbReference type="InterPro" id="IPR029044">
    <property type="entry name" value="Nucleotide-diphossugar_trans"/>
</dbReference>
<evidence type="ECO:0000256" key="3">
    <source>
        <dbReference type="ARBA" id="ARBA00022679"/>
    </source>
</evidence>
<name>A0A4V3ISP7_9MICO</name>
<dbReference type="InterPro" id="IPR001173">
    <property type="entry name" value="Glyco_trans_2-like"/>
</dbReference>